<reference evidence="1 2" key="1">
    <citation type="journal article" date="2020" name="Genomics">
        <title>Complete, high-quality genomes from long-read metagenomic sequencing of two wolf lichen thalli reveals enigmatic genome architecture.</title>
        <authorList>
            <person name="McKenzie S.K."/>
            <person name="Walston R.F."/>
            <person name="Allen J.L."/>
        </authorList>
    </citation>
    <scope>NUCLEOTIDE SEQUENCE [LARGE SCALE GENOMIC DNA]</scope>
    <source>
        <strain evidence="1">WasteWater2</strain>
    </source>
</reference>
<dbReference type="RefSeq" id="XP_037157915.1">
    <property type="nucleotide sequence ID" value="XM_037315183.1"/>
</dbReference>
<protein>
    <submittedName>
        <fullName evidence="1">Uncharacterized protein</fullName>
    </submittedName>
</protein>
<proteinExistence type="predicted"/>
<organism evidence="1 2">
    <name type="scientific">Letharia columbiana</name>
    <dbReference type="NCBI Taxonomy" id="112416"/>
    <lineage>
        <taxon>Eukaryota</taxon>
        <taxon>Fungi</taxon>
        <taxon>Dikarya</taxon>
        <taxon>Ascomycota</taxon>
        <taxon>Pezizomycotina</taxon>
        <taxon>Lecanoromycetes</taxon>
        <taxon>OSLEUM clade</taxon>
        <taxon>Lecanoromycetidae</taxon>
        <taxon>Lecanorales</taxon>
        <taxon>Lecanorineae</taxon>
        <taxon>Parmeliaceae</taxon>
        <taxon>Letharia</taxon>
    </lineage>
</organism>
<name>A0A8H6FBR8_9LECA</name>
<comment type="caution">
    <text evidence="1">The sequence shown here is derived from an EMBL/GenBank/DDBJ whole genome shotgun (WGS) entry which is preliminary data.</text>
</comment>
<accession>A0A8H6FBR8</accession>
<dbReference type="GeneID" id="59294987"/>
<dbReference type="Proteomes" id="UP000578531">
    <property type="component" value="Unassembled WGS sequence"/>
</dbReference>
<gene>
    <name evidence="1" type="ORF">HO173_013363</name>
</gene>
<dbReference type="AlphaFoldDB" id="A0A8H6FBR8"/>
<keyword evidence="2" id="KW-1185">Reference proteome</keyword>
<sequence>MRAPGREPAMLGEAYTPPRPVGGDEVLVRAERRCPVKKDRISFGRKAVFVGVAGDACDAFQGEVKRDSWETRACEKRD</sequence>
<evidence type="ECO:0000313" key="1">
    <source>
        <dbReference type="EMBL" id="KAF6222530.1"/>
    </source>
</evidence>
<evidence type="ECO:0000313" key="2">
    <source>
        <dbReference type="Proteomes" id="UP000578531"/>
    </source>
</evidence>
<dbReference type="EMBL" id="JACCJC010000147">
    <property type="protein sequence ID" value="KAF6222530.1"/>
    <property type="molecule type" value="Genomic_DNA"/>
</dbReference>